<keyword evidence="4" id="KW-1185">Reference proteome</keyword>
<evidence type="ECO:0000313" key="3">
    <source>
        <dbReference type="EMBL" id="MCI08819.1"/>
    </source>
</evidence>
<dbReference type="Proteomes" id="UP000265520">
    <property type="component" value="Unassembled WGS sequence"/>
</dbReference>
<keyword evidence="1" id="KW-0175">Coiled coil</keyword>
<accession>A0A392PBG3</accession>
<evidence type="ECO:0000313" key="4">
    <source>
        <dbReference type="Proteomes" id="UP000265520"/>
    </source>
</evidence>
<evidence type="ECO:0000256" key="2">
    <source>
        <dbReference type="SAM" id="MobiDB-lite"/>
    </source>
</evidence>
<reference evidence="3 4" key="1">
    <citation type="journal article" date="2018" name="Front. Plant Sci.">
        <title>Red Clover (Trifolium pratense) and Zigzag Clover (T. medium) - A Picture of Genomic Similarities and Differences.</title>
        <authorList>
            <person name="Dluhosova J."/>
            <person name="Istvanek J."/>
            <person name="Nedelnik J."/>
            <person name="Repkova J."/>
        </authorList>
    </citation>
    <scope>NUCLEOTIDE SEQUENCE [LARGE SCALE GENOMIC DNA]</scope>
    <source>
        <strain evidence="4">cv. 10/8</strain>
        <tissue evidence="3">Leaf</tissue>
    </source>
</reference>
<proteinExistence type="predicted"/>
<name>A0A392PBG3_9FABA</name>
<dbReference type="EMBL" id="LXQA010070425">
    <property type="protein sequence ID" value="MCI08819.1"/>
    <property type="molecule type" value="Genomic_DNA"/>
</dbReference>
<evidence type="ECO:0000256" key="1">
    <source>
        <dbReference type="SAM" id="Coils"/>
    </source>
</evidence>
<comment type="caution">
    <text evidence="3">The sequence shown here is derived from an EMBL/GenBank/DDBJ whole genome shotgun (WGS) entry which is preliminary data.</text>
</comment>
<organism evidence="3 4">
    <name type="scientific">Trifolium medium</name>
    <dbReference type="NCBI Taxonomy" id="97028"/>
    <lineage>
        <taxon>Eukaryota</taxon>
        <taxon>Viridiplantae</taxon>
        <taxon>Streptophyta</taxon>
        <taxon>Embryophyta</taxon>
        <taxon>Tracheophyta</taxon>
        <taxon>Spermatophyta</taxon>
        <taxon>Magnoliopsida</taxon>
        <taxon>eudicotyledons</taxon>
        <taxon>Gunneridae</taxon>
        <taxon>Pentapetalae</taxon>
        <taxon>rosids</taxon>
        <taxon>fabids</taxon>
        <taxon>Fabales</taxon>
        <taxon>Fabaceae</taxon>
        <taxon>Papilionoideae</taxon>
        <taxon>50 kb inversion clade</taxon>
        <taxon>NPAAA clade</taxon>
        <taxon>Hologalegina</taxon>
        <taxon>IRL clade</taxon>
        <taxon>Trifolieae</taxon>
        <taxon>Trifolium</taxon>
    </lineage>
</organism>
<sequence>MPSGRKVWKNQQESQHDLEDSSSKLGSVPQCGQVPCSAQFGINCTENLVVHETDTSKSDMLLLEEVQRLRAEAKRLEKQCELKDNEILECQQKVQESWSVAKEEAAKCKAAKDVIKVLALRLMDIS</sequence>
<dbReference type="AlphaFoldDB" id="A0A392PBG3"/>
<feature type="coiled-coil region" evidence="1">
    <location>
        <begin position="59"/>
        <end position="93"/>
    </location>
</feature>
<feature type="region of interest" description="Disordered" evidence="2">
    <location>
        <begin position="1"/>
        <end position="28"/>
    </location>
</feature>
<protein>
    <submittedName>
        <fullName evidence="3">ZR1 protein</fullName>
    </submittedName>
</protein>